<feature type="chain" id="PRO_5046124765" evidence="2">
    <location>
        <begin position="31"/>
        <end position="331"/>
    </location>
</feature>
<dbReference type="SUPFAM" id="SSF53850">
    <property type="entry name" value="Periplasmic binding protein-like II"/>
    <property type="match status" value="1"/>
</dbReference>
<accession>A0ABW0N6Z5</accession>
<dbReference type="Gene3D" id="3.40.190.10">
    <property type="entry name" value="Periplasmic binding protein-like II"/>
    <property type="match status" value="1"/>
</dbReference>
<dbReference type="PIRSF" id="PIRSF017082">
    <property type="entry name" value="YflP"/>
    <property type="match status" value="1"/>
</dbReference>
<dbReference type="RefSeq" id="WP_376848445.1">
    <property type="nucleotide sequence ID" value="NZ_JBHSMF010000002.1"/>
</dbReference>
<keyword evidence="4" id="KW-1185">Reference proteome</keyword>
<evidence type="ECO:0000313" key="4">
    <source>
        <dbReference type="Proteomes" id="UP001596037"/>
    </source>
</evidence>
<dbReference type="PROSITE" id="PS51318">
    <property type="entry name" value="TAT"/>
    <property type="match status" value="1"/>
</dbReference>
<evidence type="ECO:0000256" key="2">
    <source>
        <dbReference type="SAM" id="SignalP"/>
    </source>
</evidence>
<organism evidence="3 4">
    <name type="scientific">Caenimonas terrae</name>
    <dbReference type="NCBI Taxonomy" id="696074"/>
    <lineage>
        <taxon>Bacteria</taxon>
        <taxon>Pseudomonadati</taxon>
        <taxon>Pseudomonadota</taxon>
        <taxon>Betaproteobacteria</taxon>
        <taxon>Burkholderiales</taxon>
        <taxon>Comamonadaceae</taxon>
        <taxon>Caenimonas</taxon>
    </lineage>
</organism>
<comment type="similarity">
    <text evidence="1">Belongs to the UPF0065 (bug) family.</text>
</comment>
<evidence type="ECO:0000313" key="3">
    <source>
        <dbReference type="EMBL" id="MFC5496424.1"/>
    </source>
</evidence>
<evidence type="ECO:0000256" key="1">
    <source>
        <dbReference type="ARBA" id="ARBA00006987"/>
    </source>
</evidence>
<dbReference type="InterPro" id="IPR006311">
    <property type="entry name" value="TAT_signal"/>
</dbReference>
<dbReference type="PANTHER" id="PTHR42928:SF5">
    <property type="entry name" value="BLR1237 PROTEIN"/>
    <property type="match status" value="1"/>
</dbReference>
<feature type="signal peptide" evidence="2">
    <location>
        <begin position="1"/>
        <end position="30"/>
    </location>
</feature>
<dbReference type="EMBL" id="JBHSMF010000002">
    <property type="protein sequence ID" value="MFC5496424.1"/>
    <property type="molecule type" value="Genomic_DNA"/>
</dbReference>
<comment type="caution">
    <text evidence="3">The sequence shown here is derived from an EMBL/GenBank/DDBJ whole genome shotgun (WGS) entry which is preliminary data.</text>
</comment>
<dbReference type="InterPro" id="IPR042100">
    <property type="entry name" value="Bug_dom1"/>
</dbReference>
<dbReference type="Proteomes" id="UP001596037">
    <property type="component" value="Unassembled WGS sequence"/>
</dbReference>
<dbReference type="Gene3D" id="3.40.190.150">
    <property type="entry name" value="Bordetella uptake gene, domain 1"/>
    <property type="match status" value="1"/>
</dbReference>
<dbReference type="PANTHER" id="PTHR42928">
    <property type="entry name" value="TRICARBOXYLATE-BINDING PROTEIN"/>
    <property type="match status" value="1"/>
</dbReference>
<keyword evidence="2" id="KW-0732">Signal</keyword>
<dbReference type="InterPro" id="IPR005064">
    <property type="entry name" value="BUG"/>
</dbReference>
<reference evidence="4" key="1">
    <citation type="journal article" date="2019" name="Int. J. Syst. Evol. Microbiol.">
        <title>The Global Catalogue of Microorganisms (GCM) 10K type strain sequencing project: providing services to taxonomists for standard genome sequencing and annotation.</title>
        <authorList>
            <consortium name="The Broad Institute Genomics Platform"/>
            <consortium name="The Broad Institute Genome Sequencing Center for Infectious Disease"/>
            <person name="Wu L."/>
            <person name="Ma J."/>
        </authorList>
    </citation>
    <scope>NUCLEOTIDE SEQUENCE [LARGE SCALE GENOMIC DNA]</scope>
    <source>
        <strain evidence="4">CCUG 57401</strain>
    </source>
</reference>
<protein>
    <submittedName>
        <fullName evidence="3">Bug family tripartite tricarboxylate transporter substrate binding protein</fullName>
    </submittedName>
</protein>
<proteinExistence type="inferred from homology"/>
<name>A0ABW0N6Z5_9BURK</name>
<sequence>MNDHKPNSTRRLLLAAVSAAAVGLPAMAQAQAPWPTKAIRFLVPFAPGGTSEIVARSVAAELSKQLGQTVYVENKPGGAGTVAMQEAAHAAPDGYTIILGHVGTLAVNPYMLKNQPYDVNKDFIPVTLLAKVPNVFVIHPDVPAKNFKEFVAYVKANPGKLNYGSAGNASAGHLAMEYLKLVTGMYITHIPYRGTGPQLTDLLAGRTQASSAGLPALGAYIRAGKLRAIAVGTQHRIPAMPDVPTVAEMGYKNFETSQWYGILAPAGTPPEIVKRLQEESLKALRSTSVTERFATDNAVGGGGPSSEFAAFIASEQNIWKDIVVKAQIKAD</sequence>
<dbReference type="CDD" id="cd07012">
    <property type="entry name" value="PBP2_Bug_TTT"/>
    <property type="match status" value="1"/>
</dbReference>
<dbReference type="Pfam" id="PF03401">
    <property type="entry name" value="TctC"/>
    <property type="match status" value="1"/>
</dbReference>
<gene>
    <name evidence="3" type="ORF">ACFPOE_02675</name>
</gene>